<evidence type="ECO:0000256" key="7">
    <source>
        <dbReference type="SAM" id="MobiDB-lite"/>
    </source>
</evidence>
<dbReference type="Pfam" id="PF00076">
    <property type="entry name" value="RRM_1"/>
    <property type="match status" value="2"/>
</dbReference>
<feature type="region of interest" description="Disordered" evidence="7">
    <location>
        <begin position="288"/>
        <end position="308"/>
    </location>
</feature>
<dbReference type="InterPro" id="IPR012677">
    <property type="entry name" value="Nucleotide-bd_a/b_plait_sf"/>
</dbReference>
<keyword evidence="5" id="KW-0539">Nucleus</keyword>
<dbReference type="InterPro" id="IPR051106">
    <property type="entry name" value="RNA-bind/splicing_reg"/>
</dbReference>
<keyword evidence="10" id="KW-1185">Reference proteome</keyword>
<reference evidence="9" key="1">
    <citation type="journal article" date="2020" name="Stud. Mycol.">
        <title>101 Dothideomycetes genomes: a test case for predicting lifestyles and emergence of pathogens.</title>
        <authorList>
            <person name="Haridas S."/>
            <person name="Albert R."/>
            <person name="Binder M."/>
            <person name="Bloem J."/>
            <person name="Labutti K."/>
            <person name="Salamov A."/>
            <person name="Andreopoulos B."/>
            <person name="Baker S."/>
            <person name="Barry K."/>
            <person name="Bills G."/>
            <person name="Bluhm B."/>
            <person name="Cannon C."/>
            <person name="Castanera R."/>
            <person name="Culley D."/>
            <person name="Daum C."/>
            <person name="Ezra D."/>
            <person name="Gonzalez J."/>
            <person name="Henrissat B."/>
            <person name="Kuo A."/>
            <person name="Liang C."/>
            <person name="Lipzen A."/>
            <person name="Lutzoni F."/>
            <person name="Magnuson J."/>
            <person name="Mondo S."/>
            <person name="Nolan M."/>
            <person name="Ohm R."/>
            <person name="Pangilinan J."/>
            <person name="Park H.-J."/>
            <person name="Ramirez L."/>
            <person name="Alfaro M."/>
            <person name="Sun H."/>
            <person name="Tritt A."/>
            <person name="Yoshinaga Y."/>
            <person name="Zwiers L.-H."/>
            <person name="Turgeon B."/>
            <person name="Goodwin S."/>
            <person name="Spatafora J."/>
            <person name="Crous P."/>
            <person name="Grigoriev I."/>
        </authorList>
    </citation>
    <scope>NUCLEOTIDE SEQUENCE</scope>
    <source>
        <strain evidence="9">CBS 116005</strain>
    </source>
</reference>
<feature type="compositionally biased region" description="Polar residues" evidence="7">
    <location>
        <begin position="294"/>
        <end position="308"/>
    </location>
</feature>
<protein>
    <submittedName>
        <fullName evidence="9">RNA-binding domain-containing protein</fullName>
    </submittedName>
</protein>
<feature type="compositionally biased region" description="Basic and acidic residues" evidence="7">
    <location>
        <begin position="47"/>
        <end position="56"/>
    </location>
</feature>
<feature type="domain" description="RRM" evidence="8">
    <location>
        <begin position="212"/>
        <end position="289"/>
    </location>
</feature>
<evidence type="ECO:0000256" key="6">
    <source>
        <dbReference type="PROSITE-ProRule" id="PRU00176"/>
    </source>
</evidence>
<dbReference type="EMBL" id="ML995811">
    <property type="protein sequence ID" value="KAF2773443.1"/>
    <property type="molecule type" value="Genomic_DNA"/>
</dbReference>
<accession>A0A6G1LKF7</accession>
<organism evidence="9 10">
    <name type="scientific">Teratosphaeria nubilosa</name>
    <dbReference type="NCBI Taxonomy" id="161662"/>
    <lineage>
        <taxon>Eukaryota</taxon>
        <taxon>Fungi</taxon>
        <taxon>Dikarya</taxon>
        <taxon>Ascomycota</taxon>
        <taxon>Pezizomycotina</taxon>
        <taxon>Dothideomycetes</taxon>
        <taxon>Dothideomycetidae</taxon>
        <taxon>Mycosphaerellales</taxon>
        <taxon>Teratosphaeriaceae</taxon>
        <taxon>Teratosphaeria</taxon>
    </lineage>
</organism>
<dbReference type="PROSITE" id="PS50102">
    <property type="entry name" value="RRM"/>
    <property type="match status" value="2"/>
</dbReference>
<evidence type="ECO:0000256" key="4">
    <source>
        <dbReference type="ARBA" id="ARBA00023187"/>
    </source>
</evidence>
<feature type="compositionally biased region" description="Low complexity" evidence="7">
    <location>
        <begin position="185"/>
        <end position="196"/>
    </location>
</feature>
<dbReference type="Gene3D" id="3.30.70.330">
    <property type="match status" value="2"/>
</dbReference>
<keyword evidence="2" id="KW-0507">mRNA processing</keyword>
<dbReference type="SUPFAM" id="SSF54928">
    <property type="entry name" value="RNA-binding domain, RBD"/>
    <property type="match status" value="2"/>
</dbReference>
<feature type="compositionally biased region" description="Low complexity" evidence="7">
    <location>
        <begin position="57"/>
        <end position="66"/>
    </location>
</feature>
<feature type="region of interest" description="Disordered" evidence="7">
    <location>
        <begin position="185"/>
        <end position="208"/>
    </location>
</feature>
<evidence type="ECO:0000256" key="5">
    <source>
        <dbReference type="ARBA" id="ARBA00023242"/>
    </source>
</evidence>
<evidence type="ECO:0000313" key="10">
    <source>
        <dbReference type="Proteomes" id="UP000799436"/>
    </source>
</evidence>
<dbReference type="InterPro" id="IPR000504">
    <property type="entry name" value="RRM_dom"/>
</dbReference>
<dbReference type="PANTHER" id="PTHR48028">
    <property type="entry name" value="GLYCINE-RICH RNA-BINDING PROTEIN RZ1A"/>
    <property type="match status" value="1"/>
</dbReference>
<feature type="compositionally biased region" description="Polar residues" evidence="7">
    <location>
        <begin position="116"/>
        <end position="129"/>
    </location>
</feature>
<keyword evidence="4" id="KW-0508">mRNA splicing</keyword>
<dbReference type="GO" id="GO:0003723">
    <property type="term" value="F:RNA binding"/>
    <property type="evidence" value="ECO:0007669"/>
    <property type="project" value="UniProtKB-UniRule"/>
</dbReference>
<dbReference type="GO" id="GO:0006397">
    <property type="term" value="P:mRNA processing"/>
    <property type="evidence" value="ECO:0007669"/>
    <property type="project" value="UniProtKB-KW"/>
</dbReference>
<gene>
    <name evidence="9" type="ORF">EJ03DRAFT_323936</name>
</gene>
<feature type="compositionally biased region" description="Low complexity" evidence="7">
    <location>
        <begin position="137"/>
        <end position="150"/>
    </location>
</feature>
<dbReference type="GO" id="GO:0005634">
    <property type="term" value="C:nucleus"/>
    <property type="evidence" value="ECO:0007669"/>
    <property type="project" value="UniProtKB-SubCell"/>
</dbReference>
<name>A0A6G1LKF7_9PEZI</name>
<dbReference type="GO" id="GO:0008380">
    <property type="term" value="P:RNA splicing"/>
    <property type="evidence" value="ECO:0007669"/>
    <property type="project" value="UniProtKB-KW"/>
</dbReference>
<keyword evidence="3 6" id="KW-0694">RNA-binding</keyword>
<sequence length="393" mass="42769">MYILKRVAIRALAQQPSRQLSTLRSSSRFTYRPALAIRSFHQSQTWKADEEAKEPAEASPAEAPASGVTVTTKSTAAEEAVKQDLAEGPNATLDVVENVQSAPQTSASQDAVAEASGTTSEPLGQSETQNTEEKSSTEQAQQSTSSAAEAVQKTASAAAQSVQETASSAAESVKDAFRHTIAPAASTASAAAASQALPRRRDSGQRFNTPNKILYVGNLFFEVTASQIENEFAKLGEVTNSRVVTDSRGLSKGFGYIEFAEQKAADEAVRLLDQKVFQGRRMAVQYHQKREPRTLNSNETRRTINPPSKTLFIGNMSYQMSDRDLNDLFRQIRNVLDVRVAIDRRSGQPRGFAHADFVDEPAATAAKEILEKKVIYGRQLKVDYSTGNNTTQS</sequence>
<proteinExistence type="predicted"/>
<dbReference type="SMART" id="SM00360">
    <property type="entry name" value="RRM"/>
    <property type="match status" value="2"/>
</dbReference>
<evidence type="ECO:0000256" key="1">
    <source>
        <dbReference type="ARBA" id="ARBA00004123"/>
    </source>
</evidence>
<evidence type="ECO:0000259" key="8">
    <source>
        <dbReference type="PROSITE" id="PS50102"/>
    </source>
</evidence>
<dbReference type="PANTHER" id="PTHR48028:SF4">
    <property type="entry name" value="SC35-LIKE SPLICING FACTOR"/>
    <property type="match status" value="1"/>
</dbReference>
<evidence type="ECO:0000256" key="3">
    <source>
        <dbReference type="ARBA" id="ARBA00022884"/>
    </source>
</evidence>
<comment type="subcellular location">
    <subcellularLocation>
        <location evidence="1">Nucleus</location>
    </subcellularLocation>
</comment>
<feature type="region of interest" description="Disordered" evidence="7">
    <location>
        <begin position="46"/>
        <end position="73"/>
    </location>
</feature>
<dbReference type="Proteomes" id="UP000799436">
    <property type="component" value="Unassembled WGS sequence"/>
</dbReference>
<dbReference type="OrthoDB" id="6730379at2759"/>
<evidence type="ECO:0000313" key="9">
    <source>
        <dbReference type="EMBL" id="KAF2773443.1"/>
    </source>
</evidence>
<dbReference type="CDD" id="cd00590">
    <property type="entry name" value="RRM_SF"/>
    <property type="match status" value="1"/>
</dbReference>
<dbReference type="InterPro" id="IPR035979">
    <property type="entry name" value="RBD_domain_sf"/>
</dbReference>
<evidence type="ECO:0000256" key="2">
    <source>
        <dbReference type="ARBA" id="ARBA00022664"/>
    </source>
</evidence>
<feature type="region of interest" description="Disordered" evidence="7">
    <location>
        <begin position="101"/>
        <end position="152"/>
    </location>
</feature>
<dbReference type="AlphaFoldDB" id="A0A6G1LKF7"/>
<feature type="domain" description="RRM" evidence="8">
    <location>
        <begin position="309"/>
        <end position="387"/>
    </location>
</feature>